<accession>A0A221MFN0</accession>
<sequence length="336" mass="38227">MTTEIIFASNKLGVVTTAQLQLMLDRFDLGKLISFEKTAHGAMGQTMFISSTAGDFVLKGNPLFPGQFVEEKFFIENIQKRTKVTVSTPFMIDDAEDIFGWSYSVMPRLTGEHMNSPQMKASPSKAGKLKIAELIAETLTEFHSWKVQQFGEFETKSFTVRPFKGTYTTWLCNRIRFWLNDAKKYSVITSEDILWVETLLEGTKPYLDALSSPTFVMGDFKSGNFLLKRGTDGWKISGVFDFTNSYFGDPLSDLIKMLIIYLDNGEQEVAKHLLSVYLRGSEDKHAVRQRIRVHMLQQRILDWGCAKAIGMVTWDDNLSFSNWVESYTETAANLLD</sequence>
<dbReference type="Pfam" id="PF01636">
    <property type="entry name" value="APH"/>
    <property type="match status" value="1"/>
</dbReference>
<organism evidence="2 3">
    <name type="scientific">Virgibacillus necropolis</name>
    <dbReference type="NCBI Taxonomy" id="163877"/>
    <lineage>
        <taxon>Bacteria</taxon>
        <taxon>Bacillati</taxon>
        <taxon>Bacillota</taxon>
        <taxon>Bacilli</taxon>
        <taxon>Bacillales</taxon>
        <taxon>Bacillaceae</taxon>
        <taxon>Virgibacillus</taxon>
    </lineage>
</organism>
<dbReference type="AlphaFoldDB" id="A0A221MFN0"/>
<protein>
    <submittedName>
        <fullName evidence="2">Phosphotransferase</fullName>
    </submittedName>
</protein>
<dbReference type="KEGG" id="vne:CFK40_16370"/>
<dbReference type="Proteomes" id="UP000204391">
    <property type="component" value="Chromosome"/>
</dbReference>
<dbReference type="EMBL" id="CP022437">
    <property type="protein sequence ID" value="ASN06478.1"/>
    <property type="molecule type" value="Genomic_DNA"/>
</dbReference>
<name>A0A221MFN0_9BACI</name>
<feature type="domain" description="Aminoglycoside phosphotransferase" evidence="1">
    <location>
        <begin position="39"/>
        <end position="280"/>
    </location>
</feature>
<dbReference type="SUPFAM" id="SSF56112">
    <property type="entry name" value="Protein kinase-like (PK-like)"/>
    <property type="match status" value="1"/>
</dbReference>
<dbReference type="InterPro" id="IPR002575">
    <property type="entry name" value="Aminoglycoside_PTrfase"/>
</dbReference>
<evidence type="ECO:0000313" key="2">
    <source>
        <dbReference type="EMBL" id="ASN06478.1"/>
    </source>
</evidence>
<keyword evidence="3" id="KW-1185">Reference proteome</keyword>
<evidence type="ECO:0000259" key="1">
    <source>
        <dbReference type="Pfam" id="PF01636"/>
    </source>
</evidence>
<dbReference type="Gene3D" id="3.90.1200.10">
    <property type="match status" value="1"/>
</dbReference>
<keyword evidence="2" id="KW-0808">Transferase</keyword>
<reference evidence="2 3" key="1">
    <citation type="journal article" date="2003" name="Int. J. Syst. Evol. Microbiol.">
        <title>Virgibacillus carmonensis sp. nov., Virgibacillus necropolis sp. nov. and Virgibacillus picturae sp. nov., three novel species isolated from deteriorated mural paintings, transfer of the species of the genus salibacillus to Virgibacillus, as Virgibacillus marismortui comb. nov. and Virgibacillus salexigens comb. nov., and emended description of the genus Virgibacillus.</title>
        <authorList>
            <person name="Heyrman J."/>
            <person name="Logan N.A."/>
            <person name="Busse H.J."/>
            <person name="Balcaen A."/>
            <person name="Lebbe L."/>
            <person name="Rodriguez-Diaz M."/>
            <person name="Swings J."/>
            <person name="De Vos P."/>
        </authorList>
    </citation>
    <scope>NUCLEOTIDE SEQUENCE [LARGE SCALE GENOMIC DNA]</scope>
    <source>
        <strain evidence="2 3">LMG 19488</strain>
    </source>
</reference>
<dbReference type="OrthoDB" id="2801014at2"/>
<proteinExistence type="predicted"/>
<dbReference type="PANTHER" id="PTHR21310">
    <property type="entry name" value="AMINOGLYCOSIDE PHOSPHOTRANSFERASE-RELATED-RELATED"/>
    <property type="match status" value="1"/>
</dbReference>
<dbReference type="InterPro" id="IPR051678">
    <property type="entry name" value="AGP_Transferase"/>
</dbReference>
<gene>
    <name evidence="2" type="ORF">CFK40_16370</name>
</gene>
<dbReference type="InterPro" id="IPR011009">
    <property type="entry name" value="Kinase-like_dom_sf"/>
</dbReference>
<dbReference type="GO" id="GO:0016740">
    <property type="term" value="F:transferase activity"/>
    <property type="evidence" value="ECO:0007669"/>
    <property type="project" value="UniProtKB-KW"/>
</dbReference>
<dbReference type="RefSeq" id="WP_089533476.1">
    <property type="nucleotide sequence ID" value="NZ_CP022437.1"/>
</dbReference>
<evidence type="ECO:0000313" key="3">
    <source>
        <dbReference type="Proteomes" id="UP000204391"/>
    </source>
</evidence>